<dbReference type="RefSeq" id="WP_128979180.1">
    <property type="nucleotide sequence ID" value="NZ_CP133762.1"/>
</dbReference>
<evidence type="ECO:0000256" key="1">
    <source>
        <dbReference type="SAM" id="MobiDB-lite"/>
    </source>
</evidence>
<evidence type="ECO:0000256" key="2">
    <source>
        <dbReference type="SAM" id="Phobius"/>
    </source>
</evidence>
<feature type="transmembrane region" description="Helical" evidence="2">
    <location>
        <begin position="140"/>
        <end position="159"/>
    </location>
</feature>
<reference evidence="3 4" key="1">
    <citation type="submission" date="2023-09" db="EMBL/GenBank/DDBJ databases">
        <title>Complete genome of Streptomyces roseicoloratus T14.</title>
        <authorList>
            <person name="Bashizi T."/>
            <person name="Kim M.-J."/>
            <person name="Lee G."/>
            <person name="Tagele S.B."/>
            <person name="Shin J.-H."/>
        </authorList>
    </citation>
    <scope>NUCLEOTIDE SEQUENCE [LARGE SCALE GENOMIC DNA]</scope>
    <source>
        <strain evidence="3 4">T14</strain>
    </source>
</reference>
<keyword evidence="2" id="KW-1133">Transmembrane helix</keyword>
<keyword evidence="2" id="KW-0472">Membrane</keyword>
<dbReference type="EMBL" id="CP133762">
    <property type="protein sequence ID" value="WMX48311.1"/>
    <property type="molecule type" value="Genomic_DNA"/>
</dbReference>
<dbReference type="Pfam" id="PF06197">
    <property type="entry name" value="DUF998"/>
    <property type="match status" value="1"/>
</dbReference>
<accession>A0ABY9S1K6</accession>
<evidence type="ECO:0000313" key="3">
    <source>
        <dbReference type="EMBL" id="WMX48311.1"/>
    </source>
</evidence>
<organism evidence="3 4">
    <name type="scientific">Streptomyces roseicoloratus</name>
    <dbReference type="NCBI Taxonomy" id="2508722"/>
    <lineage>
        <taxon>Bacteria</taxon>
        <taxon>Bacillati</taxon>
        <taxon>Actinomycetota</taxon>
        <taxon>Actinomycetes</taxon>
        <taxon>Kitasatosporales</taxon>
        <taxon>Streptomycetaceae</taxon>
        <taxon>Streptomyces</taxon>
    </lineage>
</organism>
<keyword evidence="4" id="KW-1185">Reference proteome</keyword>
<feature type="transmembrane region" description="Helical" evidence="2">
    <location>
        <begin position="171"/>
        <end position="191"/>
    </location>
</feature>
<feature type="transmembrane region" description="Helical" evidence="2">
    <location>
        <begin position="109"/>
        <end position="128"/>
    </location>
</feature>
<feature type="transmembrane region" description="Helical" evidence="2">
    <location>
        <begin position="44"/>
        <end position="67"/>
    </location>
</feature>
<feature type="transmembrane region" description="Helical" evidence="2">
    <location>
        <begin position="79"/>
        <end position="97"/>
    </location>
</feature>
<gene>
    <name evidence="3" type="ORF">RGF97_30835</name>
</gene>
<protein>
    <submittedName>
        <fullName evidence="3">DUF998 domain-containing protein</fullName>
    </submittedName>
</protein>
<dbReference type="InterPro" id="IPR009339">
    <property type="entry name" value="DUF998"/>
</dbReference>
<evidence type="ECO:0000313" key="4">
    <source>
        <dbReference type="Proteomes" id="UP001250858"/>
    </source>
</evidence>
<dbReference type="Proteomes" id="UP001250858">
    <property type="component" value="Chromosome"/>
</dbReference>
<feature type="region of interest" description="Disordered" evidence="1">
    <location>
        <begin position="196"/>
        <end position="221"/>
    </location>
</feature>
<sequence length="221" mass="22427">MRRVPRWTLLPSGTAPVVLVVGWTAAAALEGPSYDAVRQTISVLAAYGAAGFWVMTGALLAVGLCHLGTAWGLRAAATPGRVALAAGGMAALAVAFVPTPSSGGSLRHGSVAATGFALLALWPVLASVRGGTTAPWALRPWPAALATASMGAGALWYLVETDRDGAAGVAERLVTCMQSLWPLVVVLSCLWHQRGTAPRTGPVRADAGRGRGAAGADPGRD</sequence>
<keyword evidence="2" id="KW-0812">Transmembrane</keyword>
<name>A0ABY9S1K6_9ACTN</name>
<proteinExistence type="predicted"/>